<accession>A0A0D2X4I5</accession>
<dbReference type="AlphaFoldDB" id="A0A0D2X4I5"/>
<evidence type="ECO:0000313" key="6">
    <source>
        <dbReference type="Proteomes" id="UP000008743"/>
    </source>
</evidence>
<dbReference type="InterPro" id="IPR040911">
    <property type="entry name" value="Exostosin_GT47"/>
</dbReference>
<evidence type="ECO:0000313" key="5">
    <source>
        <dbReference type="EMBL" id="KJE96119.1"/>
    </source>
</evidence>
<sequence length="609" mass="68136">MRGRPLHAVAVVLAGLLVTLYVLDYPRPHDRRNPHTGVRTTGSSSSSSSGGIGDGISRRGRVMGAGAIGQSNPGGARLLAGLGFGAPRRDAGAAAEGGLGLGRAEDTLHLGASELDPRTRAAAAAQEGPLAAVLRQRHSSKDGNNSAIPWDCGQLLPNQQVIAVENGVPYIDTMEPFQVSPQRAMELAQVKLLKQSSSSSNQQQQTTAAQPFICVPSATSPSRMEAPIGIFKIYVYKRILNAMPTRDECRDSLQIMWYEEIELPYWIRDSIHHTDNPEEAHFFYIPTMVKCLFNLNRARFNETRQFLISVRHLHRSPYFHRNNGHDHALLNPGGGSYNVTSSVLHGSYLFGRGAGHYSNVTKLLTEAYRPYAYFAGRDIIVPGYPDDAFFSYQETYQDALRERRRLFLYTGGVQLSYQRRQLGRLAELLKIPSAKSSFYAPLVLLQTRKVSSNKFEYQQLVKDFTFCAAPRGTSPWTQRFYDAAIVGCIPVLFDRNFVLPFPNQIDWDSIVVRFSEDFSHSFSFLDHLYQLSQDVEAIRERRRKLADVTSILYYGLAVNATQPAAVTPEAFSDPDPVVRREAYKYSPYSMIVRELSDRYCTLRHQGVLP</sequence>
<feature type="compositionally biased region" description="Low complexity" evidence="2">
    <location>
        <begin position="37"/>
        <end position="49"/>
    </location>
</feature>
<feature type="domain" description="Exostosin GT47" evidence="4">
    <location>
        <begin position="231"/>
        <end position="517"/>
    </location>
</feature>
<organism evidence="5 6">
    <name type="scientific">Capsaspora owczarzaki (strain ATCC 30864)</name>
    <dbReference type="NCBI Taxonomy" id="595528"/>
    <lineage>
        <taxon>Eukaryota</taxon>
        <taxon>Filasterea</taxon>
        <taxon>Capsaspora</taxon>
    </lineage>
</organism>
<feature type="chain" id="PRO_5002266811" description="Exostosin GT47 domain-containing protein" evidence="3">
    <location>
        <begin position="25"/>
        <end position="609"/>
    </location>
</feature>
<dbReference type="Pfam" id="PF03016">
    <property type="entry name" value="Exostosin_GT47"/>
    <property type="match status" value="1"/>
</dbReference>
<dbReference type="InterPro" id="IPR004263">
    <property type="entry name" value="Exostosin"/>
</dbReference>
<dbReference type="Proteomes" id="UP000008743">
    <property type="component" value="Unassembled WGS sequence"/>
</dbReference>
<dbReference type="OrthoDB" id="1924787at2759"/>
<dbReference type="STRING" id="595528.A0A0D2X4I5"/>
<evidence type="ECO:0000259" key="4">
    <source>
        <dbReference type="Pfam" id="PF03016"/>
    </source>
</evidence>
<evidence type="ECO:0000256" key="2">
    <source>
        <dbReference type="SAM" id="MobiDB-lite"/>
    </source>
</evidence>
<dbReference type="eggNOG" id="KOG1021">
    <property type="taxonomic scope" value="Eukaryota"/>
</dbReference>
<reference evidence="6" key="1">
    <citation type="submission" date="2011-02" db="EMBL/GenBank/DDBJ databases">
        <title>The Genome Sequence of Capsaspora owczarzaki ATCC 30864.</title>
        <authorList>
            <person name="Russ C."/>
            <person name="Cuomo C."/>
            <person name="Burger G."/>
            <person name="Gray M.W."/>
            <person name="Holland P.W.H."/>
            <person name="King N."/>
            <person name="Lang F.B.F."/>
            <person name="Roger A.J."/>
            <person name="Ruiz-Trillo I."/>
            <person name="Young S.K."/>
            <person name="Zeng Q."/>
            <person name="Gargeya S."/>
            <person name="Alvarado L."/>
            <person name="Berlin A."/>
            <person name="Chapman S.B."/>
            <person name="Chen Z."/>
            <person name="Freedman E."/>
            <person name="Gellesch M."/>
            <person name="Goldberg J."/>
            <person name="Griggs A."/>
            <person name="Gujja S."/>
            <person name="Heilman E."/>
            <person name="Heiman D."/>
            <person name="Howarth C."/>
            <person name="Mehta T."/>
            <person name="Neiman D."/>
            <person name="Pearson M."/>
            <person name="Roberts A."/>
            <person name="Saif S."/>
            <person name="Shea T."/>
            <person name="Shenoy N."/>
            <person name="Sisk P."/>
            <person name="Stolte C."/>
            <person name="Sykes S."/>
            <person name="White J."/>
            <person name="Yandava C."/>
            <person name="Haas B."/>
            <person name="Nusbaum C."/>
            <person name="Birren B."/>
        </authorList>
    </citation>
    <scope>NUCLEOTIDE SEQUENCE</scope>
    <source>
        <strain evidence="6">ATCC 30864</strain>
    </source>
</reference>
<dbReference type="GO" id="GO:0016757">
    <property type="term" value="F:glycosyltransferase activity"/>
    <property type="evidence" value="ECO:0007669"/>
    <property type="project" value="InterPro"/>
</dbReference>
<gene>
    <name evidence="5" type="ORF">CAOG_006487</name>
</gene>
<dbReference type="PANTHER" id="PTHR11062">
    <property type="entry name" value="EXOSTOSIN HEPARAN SULFATE GLYCOSYLTRANSFERASE -RELATED"/>
    <property type="match status" value="1"/>
</dbReference>
<feature type="region of interest" description="Disordered" evidence="2">
    <location>
        <begin position="28"/>
        <end position="56"/>
    </location>
</feature>
<comment type="similarity">
    <text evidence="1">Belongs to the glycosyltransferase 47 family.</text>
</comment>
<protein>
    <recommendedName>
        <fullName evidence="4">Exostosin GT47 domain-containing protein</fullName>
    </recommendedName>
</protein>
<feature type="signal peptide" evidence="3">
    <location>
        <begin position="1"/>
        <end position="24"/>
    </location>
</feature>
<dbReference type="InParanoid" id="A0A0D2X4I5"/>
<dbReference type="EMBL" id="KE346370">
    <property type="protein sequence ID" value="KJE96119.1"/>
    <property type="molecule type" value="Genomic_DNA"/>
</dbReference>
<evidence type="ECO:0000256" key="1">
    <source>
        <dbReference type="ARBA" id="ARBA00010271"/>
    </source>
</evidence>
<dbReference type="PhylomeDB" id="A0A0D2X4I5"/>
<proteinExistence type="inferred from homology"/>
<evidence type="ECO:0000256" key="3">
    <source>
        <dbReference type="SAM" id="SignalP"/>
    </source>
</evidence>
<name>A0A0D2X4I5_CAPO3</name>
<keyword evidence="6" id="KW-1185">Reference proteome</keyword>
<keyword evidence="3" id="KW-0732">Signal</keyword>